<feature type="chain" id="PRO_5015572846" evidence="1">
    <location>
        <begin position="32"/>
        <end position="1015"/>
    </location>
</feature>
<dbReference type="GO" id="GO:0009279">
    <property type="term" value="C:cell outer membrane"/>
    <property type="evidence" value="ECO:0007669"/>
    <property type="project" value="TreeGrafter"/>
</dbReference>
<accession>A0A2S8GQ24</accession>
<dbReference type="Proteomes" id="UP000237819">
    <property type="component" value="Unassembled WGS sequence"/>
</dbReference>
<dbReference type="InterPro" id="IPR050218">
    <property type="entry name" value="LptD"/>
</dbReference>
<dbReference type="GO" id="GO:1990351">
    <property type="term" value="C:transporter complex"/>
    <property type="evidence" value="ECO:0007669"/>
    <property type="project" value="TreeGrafter"/>
</dbReference>
<sequence length="1015" mass="114452">MLVRGIAYPTRALKMCAAWVLLIGIAATASAEIHLPKTDPSRAITITAGDARHWQEGDQEVWILRDECRITQGNMMASAKNAVLWIEYEKPFSLVPHKVTVYLENEVFVNFIDSDQGPAIHEGETWLGNLFTTSRIDLPDDTTKPPPAVAPAIYHRGRNAQPLDDGYRVPTQEISPIQQIQFDASEPMPATVSVEPPTLRVRFERRYSTGFHADADTDPNTGETIGRIENGLLVTVEGLGDLGDVSLAADRVIVWSKSGIPELFGQGDADGSKDYEFYLEGNVIFRQGEQVVYAERMYYNVLEEYGTILNAELLAPVPEYQGLVRLKADVLQRISRDHYQAFGAALTTSRLGVPRYWFQANQIDYTDEQSTLINPVTGQAQIDPITGQPKIDHKRMATSRNNLLYLGGVPVFYWPVLSADVNDPVFYLNKISVRNDQVFGFQVLTEWDNYEVFGIDDPWEGTDWVTDLDYLSERGFGFGTQFRFNDTFFPYFNNPATGFLDAWGIHDSGIDNLGADRRDLEPEVDFRGRVWGRHRQMTIGGFRFTGELGLISDRNFLESYYEKDYDQQKDFDTSFELKKLMDNQSISIYGSTRVNNFFMQTEWMPKVDHYILGQPLLFDRLNYSAHSSAGYARLREAATPKDPEDIAKFSLLPYEADVEGVVATTRHQIDMPIELWGSKIAPYAIGEVGYWGQDLNGNDLLRGYAQGGVRGSIMAWSVNRNMQSQLLNVNGVAHKVTLFGDLYVADSSQDLSRFAMYNSLNDDSQEQFQRRFVENTFGLPPGSSVPLQVDPRYYALRTNQQGLVTSPVNEIADDMAAARLELRQVWQTKRGGPGNEKIIDWIELDMGGTIFPDADRDNFGENVGLLNYNFNWQVGNRLTVFSNGFWDLFDDGLQTFTVGSYISRTQVGNLYVSYTNTIQPFRSELLVASLQYRLSEKWLGGLGTAYDFRENTNLGQNIYMTRIGESGLLTFNFNVNASRDNIGIGLVFEPRFFASGQYSKINGQPLLPLGAMGLE</sequence>
<dbReference type="PANTHER" id="PTHR30189:SF1">
    <property type="entry name" value="LPS-ASSEMBLY PROTEIN LPTD"/>
    <property type="match status" value="1"/>
</dbReference>
<reference evidence="2 3" key="1">
    <citation type="submission" date="2018-02" db="EMBL/GenBank/DDBJ databases">
        <title>Comparative genomes isolates from brazilian mangrove.</title>
        <authorList>
            <person name="Araujo J.E."/>
            <person name="Taketani R.G."/>
            <person name="Silva M.C.P."/>
            <person name="Loureco M.V."/>
            <person name="Andreote F.D."/>
        </authorList>
    </citation>
    <scope>NUCLEOTIDE SEQUENCE [LARGE SCALE GENOMIC DNA]</scope>
    <source>
        <strain evidence="2 3">Nap-Phe MGV</strain>
    </source>
</reference>
<organism evidence="2 3">
    <name type="scientific">Blastopirellula marina</name>
    <dbReference type="NCBI Taxonomy" id="124"/>
    <lineage>
        <taxon>Bacteria</taxon>
        <taxon>Pseudomonadati</taxon>
        <taxon>Planctomycetota</taxon>
        <taxon>Planctomycetia</taxon>
        <taxon>Pirellulales</taxon>
        <taxon>Pirellulaceae</taxon>
        <taxon>Blastopirellula</taxon>
    </lineage>
</organism>
<dbReference type="AlphaFoldDB" id="A0A2S8GQ24"/>
<evidence type="ECO:0000256" key="1">
    <source>
        <dbReference type="SAM" id="SignalP"/>
    </source>
</evidence>
<dbReference type="EMBL" id="PUHZ01000009">
    <property type="protein sequence ID" value="PQO46529.1"/>
    <property type="molecule type" value="Genomic_DNA"/>
</dbReference>
<evidence type="ECO:0000313" key="2">
    <source>
        <dbReference type="EMBL" id="PQO46529.1"/>
    </source>
</evidence>
<name>A0A2S8GQ24_9BACT</name>
<comment type="caution">
    <text evidence="2">The sequence shown here is derived from an EMBL/GenBank/DDBJ whole genome shotgun (WGS) entry which is preliminary data.</text>
</comment>
<gene>
    <name evidence="2" type="ORF">C5Y93_08630</name>
</gene>
<keyword evidence="1" id="KW-0732">Signal</keyword>
<protein>
    <submittedName>
        <fullName evidence="2">Organic solvent tolerance protein OstA</fullName>
    </submittedName>
</protein>
<feature type="signal peptide" evidence="1">
    <location>
        <begin position="1"/>
        <end position="31"/>
    </location>
</feature>
<proteinExistence type="predicted"/>
<evidence type="ECO:0000313" key="3">
    <source>
        <dbReference type="Proteomes" id="UP000237819"/>
    </source>
</evidence>
<dbReference type="PANTHER" id="PTHR30189">
    <property type="entry name" value="LPS-ASSEMBLY PROTEIN"/>
    <property type="match status" value="1"/>
</dbReference>